<protein>
    <submittedName>
        <fullName evidence="1">Uncharacterized protein</fullName>
    </submittedName>
</protein>
<gene>
    <name evidence="1" type="ORF">CLOSAC_18630</name>
</gene>
<comment type="caution">
    <text evidence="1">The sequence shown here is derived from an EMBL/GenBank/DDBJ whole genome shotgun (WGS) entry which is preliminary data.</text>
</comment>
<name>A0A1S8NBC9_CLOSA</name>
<reference evidence="1 2" key="1">
    <citation type="submission" date="2016-05" db="EMBL/GenBank/DDBJ databases">
        <title>Microbial solvent formation.</title>
        <authorList>
            <person name="Poehlein A."/>
            <person name="Montoya Solano J.D."/>
            <person name="Flitsch S."/>
            <person name="Krabben P."/>
            <person name="Duerre P."/>
            <person name="Daniel R."/>
        </authorList>
    </citation>
    <scope>NUCLEOTIDE SEQUENCE [LARGE SCALE GENOMIC DNA]</scope>
    <source>
        <strain evidence="1 2">L1-8</strain>
    </source>
</reference>
<dbReference type="Proteomes" id="UP000191154">
    <property type="component" value="Unassembled WGS sequence"/>
</dbReference>
<dbReference type="RefSeq" id="WP_176127506.1">
    <property type="nucleotide sequence ID" value="NZ_LZYZ01000003.1"/>
</dbReference>
<evidence type="ECO:0000313" key="1">
    <source>
        <dbReference type="EMBL" id="OOM13777.1"/>
    </source>
</evidence>
<sequence length="57" mass="6436">MNVETRSCDKNYIDLAKTDCILEDKKKCSLKEEGIIRSCDECGLKCVCDGISMLPIY</sequence>
<accession>A0A1S8NBC9</accession>
<organism evidence="1 2">
    <name type="scientific">Clostridium saccharobutylicum</name>
    <dbReference type="NCBI Taxonomy" id="169679"/>
    <lineage>
        <taxon>Bacteria</taxon>
        <taxon>Bacillati</taxon>
        <taxon>Bacillota</taxon>
        <taxon>Clostridia</taxon>
        <taxon>Eubacteriales</taxon>
        <taxon>Clostridiaceae</taxon>
        <taxon>Clostridium</taxon>
    </lineage>
</organism>
<dbReference type="AlphaFoldDB" id="A0A1S8NBC9"/>
<proteinExistence type="predicted"/>
<evidence type="ECO:0000313" key="2">
    <source>
        <dbReference type="Proteomes" id="UP000191154"/>
    </source>
</evidence>
<dbReference type="EMBL" id="LZYZ01000003">
    <property type="protein sequence ID" value="OOM13777.1"/>
    <property type="molecule type" value="Genomic_DNA"/>
</dbReference>